<evidence type="ECO:0000256" key="1">
    <source>
        <dbReference type="SAM" id="Phobius"/>
    </source>
</evidence>
<name>A0AAD7EGP3_9AGAR</name>
<dbReference type="Pfam" id="PF20151">
    <property type="entry name" value="DUF6533"/>
    <property type="match status" value="1"/>
</dbReference>
<evidence type="ECO:0000313" key="3">
    <source>
        <dbReference type="EMBL" id="KAJ7323536.1"/>
    </source>
</evidence>
<feature type="domain" description="DUF6533" evidence="2">
    <location>
        <begin position="16"/>
        <end position="59"/>
    </location>
</feature>
<dbReference type="Proteomes" id="UP001218218">
    <property type="component" value="Unassembled WGS sequence"/>
</dbReference>
<keyword evidence="1" id="KW-0812">Transmembrane</keyword>
<dbReference type="AlphaFoldDB" id="A0AAD7EGP3"/>
<sequence length="336" mass="37876">MADATAVAQALRLHHYLYLAPLTFLYWDHLLTFGDEVRYIWNQPKTASAYCFFLNRYLAAFGGVAVTVFSYHEIPESWSDPCPDYNRFRQILLIVNQVTVCLLLTLRIYALYGRDKRILSCMVGVGAVLLAVSIWAASRARGVPQRGEPGCNIADPRDVAIMVAISWEALFVYDVMIFCLLFYKSLHTRRDSGLRWAQIPILSLLIRDGSIYFALMATVNLANILTSYIAEPLLVSSLSTFASNMSVTMMSRLMLNLHAVESTGIFSTSTPCATELTELDTLWTRDLERSAHIIAPPRPKSVQLEAGAPMVVDPEPWGDRIQHPEIREFTHHLENT</sequence>
<protein>
    <recommendedName>
        <fullName evidence="2">DUF6533 domain-containing protein</fullName>
    </recommendedName>
</protein>
<feature type="transmembrane region" description="Helical" evidence="1">
    <location>
        <begin position="47"/>
        <end position="71"/>
    </location>
</feature>
<evidence type="ECO:0000259" key="2">
    <source>
        <dbReference type="Pfam" id="PF20151"/>
    </source>
</evidence>
<dbReference type="InterPro" id="IPR045340">
    <property type="entry name" value="DUF6533"/>
</dbReference>
<keyword evidence="1" id="KW-1133">Transmembrane helix</keyword>
<comment type="caution">
    <text evidence="3">The sequence shown here is derived from an EMBL/GenBank/DDBJ whole genome shotgun (WGS) entry which is preliminary data.</text>
</comment>
<keyword evidence="4" id="KW-1185">Reference proteome</keyword>
<proteinExistence type="predicted"/>
<feature type="transmembrane region" description="Helical" evidence="1">
    <location>
        <begin position="159"/>
        <end position="183"/>
    </location>
</feature>
<reference evidence="3" key="1">
    <citation type="submission" date="2023-03" db="EMBL/GenBank/DDBJ databases">
        <title>Massive genome expansion in bonnet fungi (Mycena s.s.) driven by repeated elements and novel gene families across ecological guilds.</title>
        <authorList>
            <consortium name="Lawrence Berkeley National Laboratory"/>
            <person name="Harder C.B."/>
            <person name="Miyauchi S."/>
            <person name="Viragh M."/>
            <person name="Kuo A."/>
            <person name="Thoen E."/>
            <person name="Andreopoulos B."/>
            <person name="Lu D."/>
            <person name="Skrede I."/>
            <person name="Drula E."/>
            <person name="Henrissat B."/>
            <person name="Morin E."/>
            <person name="Kohler A."/>
            <person name="Barry K."/>
            <person name="LaButti K."/>
            <person name="Morin E."/>
            <person name="Salamov A."/>
            <person name="Lipzen A."/>
            <person name="Mereny Z."/>
            <person name="Hegedus B."/>
            <person name="Baldrian P."/>
            <person name="Stursova M."/>
            <person name="Weitz H."/>
            <person name="Taylor A."/>
            <person name="Grigoriev I.V."/>
            <person name="Nagy L.G."/>
            <person name="Martin F."/>
            <person name="Kauserud H."/>
        </authorList>
    </citation>
    <scope>NUCLEOTIDE SEQUENCE</scope>
    <source>
        <strain evidence="3">CBHHK002</strain>
    </source>
</reference>
<organism evidence="3 4">
    <name type="scientific">Mycena albidolilacea</name>
    <dbReference type="NCBI Taxonomy" id="1033008"/>
    <lineage>
        <taxon>Eukaryota</taxon>
        <taxon>Fungi</taxon>
        <taxon>Dikarya</taxon>
        <taxon>Basidiomycota</taxon>
        <taxon>Agaricomycotina</taxon>
        <taxon>Agaricomycetes</taxon>
        <taxon>Agaricomycetidae</taxon>
        <taxon>Agaricales</taxon>
        <taxon>Marasmiineae</taxon>
        <taxon>Mycenaceae</taxon>
        <taxon>Mycena</taxon>
    </lineage>
</organism>
<gene>
    <name evidence="3" type="ORF">DFH08DRAFT_1029106</name>
</gene>
<feature type="transmembrane region" description="Helical" evidence="1">
    <location>
        <begin position="91"/>
        <end position="112"/>
    </location>
</feature>
<feature type="transmembrane region" description="Helical" evidence="1">
    <location>
        <begin position="119"/>
        <end position="139"/>
    </location>
</feature>
<accession>A0AAD7EGP3</accession>
<evidence type="ECO:0000313" key="4">
    <source>
        <dbReference type="Proteomes" id="UP001218218"/>
    </source>
</evidence>
<keyword evidence="1" id="KW-0472">Membrane</keyword>
<dbReference type="EMBL" id="JARIHO010000046">
    <property type="protein sequence ID" value="KAJ7323536.1"/>
    <property type="molecule type" value="Genomic_DNA"/>
</dbReference>